<keyword evidence="4" id="KW-0720">Serine protease</keyword>
<dbReference type="Gene3D" id="3.30.1640.30">
    <property type="match status" value="1"/>
</dbReference>
<accession>A0A9N9QMB1</accession>
<dbReference type="GO" id="GO:0008236">
    <property type="term" value="F:serine-type peptidase activity"/>
    <property type="evidence" value="ECO:0007669"/>
    <property type="project" value="UniProtKB-KW"/>
</dbReference>
<evidence type="ECO:0000313" key="9">
    <source>
        <dbReference type="EMBL" id="CAG9764758.1"/>
    </source>
</evidence>
<evidence type="ECO:0000259" key="8">
    <source>
        <dbReference type="PROSITE" id="PS51888"/>
    </source>
</evidence>
<dbReference type="OrthoDB" id="6782672at2759"/>
<gene>
    <name evidence="9" type="ORF">CEUTPL_LOCUS5390</name>
</gene>
<feature type="region of interest" description="Disordered" evidence="6">
    <location>
        <begin position="91"/>
        <end position="127"/>
    </location>
</feature>
<evidence type="ECO:0000256" key="3">
    <source>
        <dbReference type="ARBA" id="ARBA00022801"/>
    </source>
</evidence>
<dbReference type="EMBL" id="OU892278">
    <property type="protein sequence ID" value="CAG9764758.1"/>
    <property type="molecule type" value="Genomic_DNA"/>
</dbReference>
<dbReference type="Proteomes" id="UP001152799">
    <property type="component" value="Chromosome 2"/>
</dbReference>
<feature type="signal peptide" evidence="7">
    <location>
        <begin position="1"/>
        <end position="20"/>
    </location>
</feature>
<name>A0A9N9QMB1_9CUCU</name>
<dbReference type="InterPro" id="IPR022700">
    <property type="entry name" value="CLIP"/>
</dbReference>
<keyword evidence="2 7" id="KW-0732">Signal</keyword>
<dbReference type="Pfam" id="PF12032">
    <property type="entry name" value="CLIP"/>
    <property type="match status" value="1"/>
</dbReference>
<evidence type="ECO:0000256" key="6">
    <source>
        <dbReference type="SAM" id="MobiDB-lite"/>
    </source>
</evidence>
<sequence length="243" mass="27812">MYSTLFLVFIIICCIDFVYGYRGIRQAYPSCRESGICVRLTECSPYMKLIAGLKRPLSRSVVLFLRRQECGFDGVFPMVCCFPDDVEQPQNNPGDSDYSSSYHQPTASMQSDAVPSNNVETLFPTKPDLTPSDLSDYRYTKPNKLLVGEFFETSRASTTTSTTTTEQPTTTTRLAKRKTNNNHMWSLYDYLHPSSTQPPFKNISAKKDKRHQMKRKMNAINNAFALSAIDYFFVRRMDETKKS</sequence>
<evidence type="ECO:0000313" key="10">
    <source>
        <dbReference type="Proteomes" id="UP001152799"/>
    </source>
</evidence>
<dbReference type="GO" id="GO:0006508">
    <property type="term" value="P:proteolysis"/>
    <property type="evidence" value="ECO:0007669"/>
    <property type="project" value="UniProtKB-KW"/>
</dbReference>
<keyword evidence="1" id="KW-0645">Protease</keyword>
<evidence type="ECO:0000256" key="7">
    <source>
        <dbReference type="SAM" id="SignalP"/>
    </source>
</evidence>
<evidence type="ECO:0000256" key="4">
    <source>
        <dbReference type="ARBA" id="ARBA00022825"/>
    </source>
</evidence>
<feature type="compositionally biased region" description="Polar residues" evidence="6">
    <location>
        <begin position="91"/>
        <end position="120"/>
    </location>
</feature>
<dbReference type="AlphaFoldDB" id="A0A9N9QMB1"/>
<keyword evidence="5" id="KW-1015">Disulfide bond</keyword>
<keyword evidence="10" id="KW-1185">Reference proteome</keyword>
<feature type="chain" id="PRO_5040313496" description="Clip domain-containing protein" evidence="7">
    <location>
        <begin position="21"/>
        <end position="243"/>
    </location>
</feature>
<evidence type="ECO:0000256" key="1">
    <source>
        <dbReference type="ARBA" id="ARBA00022670"/>
    </source>
</evidence>
<evidence type="ECO:0000256" key="2">
    <source>
        <dbReference type="ARBA" id="ARBA00022729"/>
    </source>
</evidence>
<protein>
    <recommendedName>
        <fullName evidence="8">Clip domain-containing protein</fullName>
    </recommendedName>
</protein>
<dbReference type="InterPro" id="IPR038565">
    <property type="entry name" value="CLIP_sf"/>
</dbReference>
<proteinExistence type="predicted"/>
<keyword evidence="3" id="KW-0378">Hydrolase</keyword>
<dbReference type="PROSITE" id="PS51888">
    <property type="entry name" value="CLIP"/>
    <property type="match status" value="1"/>
</dbReference>
<reference evidence="9" key="1">
    <citation type="submission" date="2022-01" db="EMBL/GenBank/DDBJ databases">
        <authorList>
            <person name="King R."/>
        </authorList>
    </citation>
    <scope>NUCLEOTIDE SEQUENCE</scope>
</reference>
<organism evidence="9 10">
    <name type="scientific">Ceutorhynchus assimilis</name>
    <name type="common">cabbage seed weevil</name>
    <dbReference type="NCBI Taxonomy" id="467358"/>
    <lineage>
        <taxon>Eukaryota</taxon>
        <taxon>Metazoa</taxon>
        <taxon>Ecdysozoa</taxon>
        <taxon>Arthropoda</taxon>
        <taxon>Hexapoda</taxon>
        <taxon>Insecta</taxon>
        <taxon>Pterygota</taxon>
        <taxon>Neoptera</taxon>
        <taxon>Endopterygota</taxon>
        <taxon>Coleoptera</taxon>
        <taxon>Polyphaga</taxon>
        <taxon>Cucujiformia</taxon>
        <taxon>Curculionidae</taxon>
        <taxon>Ceutorhynchinae</taxon>
        <taxon>Ceutorhynchus</taxon>
    </lineage>
</organism>
<feature type="domain" description="Clip" evidence="8">
    <location>
        <begin position="30"/>
        <end position="81"/>
    </location>
</feature>
<evidence type="ECO:0000256" key="5">
    <source>
        <dbReference type="ARBA" id="ARBA00023157"/>
    </source>
</evidence>